<gene>
    <name evidence="1" type="ORF">K3G42_006677</name>
</gene>
<accession>A0ACB8FCJ9</accession>
<sequence>MTTTTAAAPSLLARRGRLKRDPPAAAAAAAPRSLDRRALLLLHPPPPPPPRHLQPLQAPERDWVRRDLQRGCVHVLCCRHRHPQQHPQHRGGGGGCCSLRPVLCTLETPAAQVAARLLQRGAHAGGALRVVGKDAAAGEGEDGEAPPAAPSPSPSPAGSLSLSPVRRPRNRRGRPRPAHPHPHAGGAAAAAIAAPPEGSPGRASSQLYLSGPPLSCPSLLGASDPESSSDRLLAAASSSASASSSDELEEEGDEEEEEEEEEEEGSGAGEPPGKDPGGGGRAEEAGEDADAGPALYVQLPGEPARRLEAHEKPLQLQHDYLAQLGLRDPWRLQDEGLDAETGCLIRFYAEMVQQVNVLEVRG</sequence>
<protein>
    <submittedName>
        <fullName evidence="1">Uncharacterized protein</fullName>
    </submittedName>
</protein>
<reference evidence="1" key="1">
    <citation type="submission" date="2021-08" db="EMBL/GenBank/DDBJ databases">
        <title>The first chromosome-level gecko genome reveals the dynamic sex chromosomes of Neotropical dwarf geckos (Sphaerodactylidae: Sphaerodactylus).</title>
        <authorList>
            <person name="Pinto B.J."/>
            <person name="Keating S.E."/>
            <person name="Gamble T."/>
        </authorList>
    </citation>
    <scope>NUCLEOTIDE SEQUENCE</scope>
    <source>
        <strain evidence="1">TG3544</strain>
    </source>
</reference>
<dbReference type="EMBL" id="CM037622">
    <property type="protein sequence ID" value="KAH8002939.1"/>
    <property type="molecule type" value="Genomic_DNA"/>
</dbReference>
<evidence type="ECO:0000313" key="2">
    <source>
        <dbReference type="Proteomes" id="UP000827872"/>
    </source>
</evidence>
<organism evidence="1 2">
    <name type="scientific">Sphaerodactylus townsendi</name>
    <dbReference type="NCBI Taxonomy" id="933632"/>
    <lineage>
        <taxon>Eukaryota</taxon>
        <taxon>Metazoa</taxon>
        <taxon>Chordata</taxon>
        <taxon>Craniata</taxon>
        <taxon>Vertebrata</taxon>
        <taxon>Euteleostomi</taxon>
        <taxon>Lepidosauria</taxon>
        <taxon>Squamata</taxon>
        <taxon>Bifurcata</taxon>
        <taxon>Gekkota</taxon>
        <taxon>Sphaerodactylidae</taxon>
        <taxon>Sphaerodactylus</taxon>
    </lineage>
</organism>
<keyword evidence="2" id="KW-1185">Reference proteome</keyword>
<comment type="caution">
    <text evidence="1">The sequence shown here is derived from an EMBL/GenBank/DDBJ whole genome shotgun (WGS) entry which is preliminary data.</text>
</comment>
<dbReference type="Proteomes" id="UP000827872">
    <property type="component" value="Linkage Group LG09"/>
</dbReference>
<evidence type="ECO:0000313" key="1">
    <source>
        <dbReference type="EMBL" id="KAH8002939.1"/>
    </source>
</evidence>
<proteinExistence type="predicted"/>
<name>A0ACB8FCJ9_9SAUR</name>